<dbReference type="PANTHER" id="PTHR31235">
    <property type="entry name" value="PEROXIDASE 25-RELATED"/>
    <property type="match status" value="1"/>
</dbReference>
<feature type="active site" description="Proton acceptor" evidence="11">
    <location>
        <position position="68"/>
    </location>
</feature>
<evidence type="ECO:0000256" key="1">
    <source>
        <dbReference type="ARBA" id="ARBA00000189"/>
    </source>
</evidence>
<evidence type="ECO:0000256" key="6">
    <source>
        <dbReference type="ARBA" id="ARBA00022723"/>
    </source>
</evidence>
<reference evidence="16" key="1">
    <citation type="journal article" date="2018" name="DNA Res.">
        <title>Multiple hybrid de novo genome assembly of finger millet, an orphan allotetraploid crop.</title>
        <authorList>
            <person name="Hatakeyama M."/>
            <person name="Aluri S."/>
            <person name="Balachadran M.T."/>
            <person name="Sivarajan S.R."/>
            <person name="Patrignani A."/>
            <person name="Gruter S."/>
            <person name="Poveda L."/>
            <person name="Shimizu-Inatsugi R."/>
            <person name="Baeten J."/>
            <person name="Francoijs K.J."/>
            <person name="Nataraja K.N."/>
            <person name="Reddy Y.A.N."/>
            <person name="Phadnis S."/>
            <person name="Ravikumar R.L."/>
            <person name="Schlapbach R."/>
            <person name="Sreeman S.M."/>
            <person name="Shimizu K.K."/>
        </authorList>
    </citation>
    <scope>NUCLEOTIDE SEQUENCE</scope>
</reference>
<keyword evidence="9" id="KW-0408">Iron</keyword>
<comment type="cofactor">
    <cofactor evidence="12">
        <name>Ca(2+)</name>
        <dbReference type="ChEBI" id="CHEBI:29108"/>
    </cofactor>
    <text evidence="12">Binds 2 calcium ions per subunit.</text>
</comment>
<evidence type="ECO:0000256" key="5">
    <source>
        <dbReference type="ARBA" id="ARBA00022617"/>
    </source>
</evidence>
<feature type="domain" description="Plant heme peroxidase family profile" evidence="15">
    <location>
        <begin position="27"/>
        <end position="160"/>
    </location>
</feature>
<dbReference type="GO" id="GO:0046872">
    <property type="term" value="F:metal ion binding"/>
    <property type="evidence" value="ECO:0007669"/>
    <property type="project" value="UniProtKB-KW"/>
</dbReference>
<evidence type="ECO:0000313" key="16">
    <source>
        <dbReference type="EMBL" id="GJN16475.1"/>
    </source>
</evidence>
<feature type="chain" id="PRO_5043484231" description="Plant heme peroxidase family profile domain-containing protein" evidence="14">
    <location>
        <begin position="27"/>
        <end position="216"/>
    </location>
</feature>
<comment type="caution">
    <text evidence="16">The sequence shown here is derived from an EMBL/GenBank/DDBJ whole genome shotgun (WGS) entry which is preliminary data.</text>
</comment>
<name>A0AAV5E1I0_ELECO</name>
<comment type="catalytic activity">
    <reaction evidence="1">
        <text>2 a phenolic donor + H2O2 = 2 a phenolic radical donor + 2 H2O</text>
        <dbReference type="Rhea" id="RHEA:56136"/>
        <dbReference type="ChEBI" id="CHEBI:15377"/>
        <dbReference type="ChEBI" id="CHEBI:16240"/>
        <dbReference type="ChEBI" id="CHEBI:139520"/>
        <dbReference type="ChEBI" id="CHEBI:139521"/>
        <dbReference type="EC" id="1.11.1.7"/>
    </reaction>
</comment>
<evidence type="ECO:0000256" key="14">
    <source>
        <dbReference type="SAM" id="SignalP"/>
    </source>
</evidence>
<evidence type="ECO:0000256" key="12">
    <source>
        <dbReference type="PIRSR" id="PIRSR600823-3"/>
    </source>
</evidence>
<keyword evidence="8" id="KW-0560">Oxidoreductase</keyword>
<evidence type="ECO:0000256" key="13">
    <source>
        <dbReference type="PIRSR" id="PIRSR600823-4"/>
    </source>
</evidence>
<evidence type="ECO:0000313" key="17">
    <source>
        <dbReference type="Proteomes" id="UP001054889"/>
    </source>
</evidence>
<feature type="binding site" evidence="12">
    <location>
        <position position="69"/>
    </location>
    <ligand>
        <name>Ca(2+)</name>
        <dbReference type="ChEBI" id="CHEBI:29108"/>
        <label>1</label>
    </ligand>
</feature>
<evidence type="ECO:0000256" key="2">
    <source>
        <dbReference type="ARBA" id="ARBA00001970"/>
    </source>
</evidence>
<dbReference type="AlphaFoldDB" id="A0AAV5E1I0"/>
<dbReference type="InterPro" id="IPR019794">
    <property type="entry name" value="Peroxidases_AS"/>
</dbReference>
<evidence type="ECO:0000256" key="8">
    <source>
        <dbReference type="ARBA" id="ARBA00023002"/>
    </source>
</evidence>
<comment type="subcellular location">
    <subcellularLocation>
        <location evidence="3">Secreted</location>
    </subcellularLocation>
</comment>
<gene>
    <name evidence="16" type="primary">gb03466</name>
    <name evidence="16" type="ORF">PR202_gb03466</name>
</gene>
<keyword evidence="7 12" id="KW-0106">Calcium</keyword>
<keyword evidence="5" id="KW-0349">Heme</keyword>
<proteinExistence type="predicted"/>
<feature type="site" description="Transition state stabilizer" evidence="13">
    <location>
        <position position="64"/>
    </location>
</feature>
<dbReference type="GO" id="GO:0006979">
    <property type="term" value="P:response to oxidative stress"/>
    <property type="evidence" value="ECO:0007669"/>
    <property type="project" value="InterPro"/>
</dbReference>
<dbReference type="InterPro" id="IPR000823">
    <property type="entry name" value="Peroxidase_pln"/>
</dbReference>
<dbReference type="Proteomes" id="UP001054889">
    <property type="component" value="Unassembled WGS sequence"/>
</dbReference>
<evidence type="ECO:0000256" key="4">
    <source>
        <dbReference type="ARBA" id="ARBA00022559"/>
    </source>
</evidence>
<keyword evidence="6 12" id="KW-0479">Metal-binding</keyword>
<keyword evidence="10" id="KW-0376">Hydrogen peroxide</keyword>
<dbReference type="SUPFAM" id="SSF48113">
    <property type="entry name" value="Heme-dependent peroxidases"/>
    <property type="match status" value="1"/>
</dbReference>
<dbReference type="Gene3D" id="1.10.520.10">
    <property type="match status" value="1"/>
</dbReference>
<evidence type="ECO:0000256" key="7">
    <source>
        <dbReference type="ARBA" id="ARBA00022837"/>
    </source>
</evidence>
<evidence type="ECO:0000256" key="11">
    <source>
        <dbReference type="PIRSR" id="PIRSR600823-1"/>
    </source>
</evidence>
<feature type="signal peptide" evidence="14">
    <location>
        <begin position="1"/>
        <end position="26"/>
    </location>
</feature>
<keyword evidence="14" id="KW-0732">Signal</keyword>
<dbReference type="InterPro" id="IPR010255">
    <property type="entry name" value="Haem_peroxidase_sf"/>
</dbReference>
<comment type="cofactor">
    <cofactor evidence="2">
        <name>heme b</name>
        <dbReference type="ChEBI" id="CHEBI:60344"/>
    </cofactor>
</comment>
<keyword evidence="4" id="KW-0575">Peroxidase</keyword>
<dbReference type="GO" id="GO:0005576">
    <property type="term" value="C:extracellular region"/>
    <property type="evidence" value="ECO:0007669"/>
    <property type="project" value="UniProtKB-SubCell"/>
</dbReference>
<evidence type="ECO:0000256" key="3">
    <source>
        <dbReference type="ARBA" id="ARBA00004613"/>
    </source>
</evidence>
<keyword evidence="17" id="KW-1185">Reference proteome</keyword>
<dbReference type="GO" id="GO:0020037">
    <property type="term" value="F:heme binding"/>
    <property type="evidence" value="ECO:0007669"/>
    <property type="project" value="InterPro"/>
</dbReference>
<sequence>MGSRTGLLAILVMCAVDSLLSSSAQAQIKVGYYRETCYKAEHIVRQEVASVLSVMPIFGGSLMRLHFHDCFIRVSSLFLFSEKTDVKYLHRWQPQRHRSAGPGLPERTGGQVLMAPKSSPRFDTGYYWNVAHRRGLFWSDAVLLADDFTTAYVQRHATGRFIDEFFADFGEAMVNMGSIQPGVKSGGSAPSSIATTTFYSGWFRVGEHDAANESTD</sequence>
<reference evidence="16" key="2">
    <citation type="submission" date="2021-12" db="EMBL/GenBank/DDBJ databases">
        <title>Resequencing data analysis of finger millet.</title>
        <authorList>
            <person name="Hatakeyama M."/>
            <person name="Aluri S."/>
            <person name="Balachadran M.T."/>
            <person name="Sivarajan S.R."/>
            <person name="Poveda L."/>
            <person name="Shimizu-Inatsugi R."/>
            <person name="Schlapbach R."/>
            <person name="Sreeman S.M."/>
            <person name="Shimizu K.K."/>
        </authorList>
    </citation>
    <scope>NUCLEOTIDE SEQUENCE</scope>
</reference>
<accession>A0AAV5E1I0</accession>
<dbReference type="EMBL" id="BQKI01000072">
    <property type="protein sequence ID" value="GJN16475.1"/>
    <property type="molecule type" value="Genomic_DNA"/>
</dbReference>
<dbReference type="PROSITE" id="PS50873">
    <property type="entry name" value="PEROXIDASE_4"/>
    <property type="match status" value="1"/>
</dbReference>
<protein>
    <recommendedName>
        <fullName evidence="15">Plant heme peroxidase family profile domain-containing protein</fullName>
    </recommendedName>
</protein>
<dbReference type="InterPro" id="IPR002016">
    <property type="entry name" value="Haem_peroxidase"/>
</dbReference>
<evidence type="ECO:0000259" key="15">
    <source>
        <dbReference type="PROSITE" id="PS50873"/>
    </source>
</evidence>
<organism evidence="16 17">
    <name type="scientific">Eleusine coracana subsp. coracana</name>
    <dbReference type="NCBI Taxonomy" id="191504"/>
    <lineage>
        <taxon>Eukaryota</taxon>
        <taxon>Viridiplantae</taxon>
        <taxon>Streptophyta</taxon>
        <taxon>Embryophyta</taxon>
        <taxon>Tracheophyta</taxon>
        <taxon>Spermatophyta</taxon>
        <taxon>Magnoliopsida</taxon>
        <taxon>Liliopsida</taxon>
        <taxon>Poales</taxon>
        <taxon>Poaceae</taxon>
        <taxon>PACMAD clade</taxon>
        <taxon>Chloridoideae</taxon>
        <taxon>Cynodonteae</taxon>
        <taxon>Eleusininae</taxon>
        <taxon>Eleusine</taxon>
    </lineage>
</organism>
<evidence type="ECO:0000256" key="9">
    <source>
        <dbReference type="ARBA" id="ARBA00023004"/>
    </source>
</evidence>
<evidence type="ECO:0000256" key="10">
    <source>
        <dbReference type="ARBA" id="ARBA00023324"/>
    </source>
</evidence>
<dbReference type="GO" id="GO:0042744">
    <property type="term" value="P:hydrogen peroxide catabolic process"/>
    <property type="evidence" value="ECO:0007669"/>
    <property type="project" value="UniProtKB-KW"/>
</dbReference>
<dbReference type="PROSITE" id="PS00436">
    <property type="entry name" value="PEROXIDASE_2"/>
    <property type="match status" value="1"/>
</dbReference>
<dbReference type="GO" id="GO:0140825">
    <property type="term" value="F:lactoperoxidase activity"/>
    <property type="evidence" value="ECO:0007669"/>
    <property type="project" value="UniProtKB-EC"/>
</dbReference>